<evidence type="ECO:0000313" key="4">
    <source>
        <dbReference type="RefSeq" id="XP_033578628.1"/>
    </source>
</evidence>
<reference evidence="2 4" key="1">
    <citation type="journal article" date="2020" name="Stud. Mycol.">
        <title>101 Dothideomycetes genomes: a test case for predicting lifestyles and emergence of pathogens.</title>
        <authorList>
            <person name="Haridas S."/>
            <person name="Albert R."/>
            <person name="Binder M."/>
            <person name="Bloem J."/>
            <person name="Labutti K."/>
            <person name="Salamov A."/>
            <person name="Andreopoulos B."/>
            <person name="Baker S."/>
            <person name="Barry K."/>
            <person name="Bills G."/>
            <person name="Bluhm B."/>
            <person name="Cannon C."/>
            <person name="Castanera R."/>
            <person name="Culley D."/>
            <person name="Daum C."/>
            <person name="Ezra D."/>
            <person name="Gonzalez J."/>
            <person name="Henrissat B."/>
            <person name="Kuo A."/>
            <person name="Liang C."/>
            <person name="Lipzen A."/>
            <person name="Lutzoni F."/>
            <person name="Magnuson J."/>
            <person name="Mondo S."/>
            <person name="Nolan M."/>
            <person name="Ohm R."/>
            <person name="Pangilinan J."/>
            <person name="Park H.-J."/>
            <person name="Ramirez L."/>
            <person name="Alfaro M."/>
            <person name="Sun H."/>
            <person name="Tritt A."/>
            <person name="Yoshinaga Y."/>
            <person name="Zwiers L.-H."/>
            <person name="Turgeon B."/>
            <person name="Goodwin S."/>
            <person name="Spatafora J."/>
            <person name="Crous P."/>
            <person name="Grigoriev I."/>
        </authorList>
    </citation>
    <scope>NUCLEOTIDE SEQUENCE</scope>
    <source>
        <strain evidence="2 4">CBS 304.34</strain>
    </source>
</reference>
<dbReference type="RefSeq" id="XP_033578628.1">
    <property type="nucleotide sequence ID" value="XM_033723505.1"/>
</dbReference>
<accession>A0A6A6YUF5</accession>
<evidence type="ECO:0000256" key="1">
    <source>
        <dbReference type="SAM" id="MobiDB-lite"/>
    </source>
</evidence>
<reference evidence="4" key="3">
    <citation type="submission" date="2025-04" db="UniProtKB">
        <authorList>
            <consortium name="RefSeq"/>
        </authorList>
    </citation>
    <scope>IDENTIFICATION</scope>
    <source>
        <strain evidence="4">CBS 304.34</strain>
    </source>
</reference>
<gene>
    <name evidence="2 4" type="ORF">BDZ99DRAFT_497347</name>
</gene>
<reference evidence="4" key="2">
    <citation type="submission" date="2020-04" db="EMBL/GenBank/DDBJ databases">
        <authorList>
            <consortium name="NCBI Genome Project"/>
        </authorList>
    </citation>
    <scope>NUCLEOTIDE SEQUENCE</scope>
    <source>
        <strain evidence="4">CBS 304.34</strain>
    </source>
</reference>
<feature type="region of interest" description="Disordered" evidence="1">
    <location>
        <begin position="327"/>
        <end position="381"/>
    </location>
</feature>
<dbReference type="AlphaFoldDB" id="A0A6A6YUF5"/>
<proteinExistence type="predicted"/>
<protein>
    <submittedName>
        <fullName evidence="2 4">Uncharacterized protein</fullName>
    </submittedName>
</protein>
<feature type="compositionally biased region" description="Polar residues" evidence="1">
    <location>
        <begin position="189"/>
        <end position="222"/>
    </location>
</feature>
<keyword evidence="3" id="KW-1185">Reference proteome</keyword>
<feature type="region of interest" description="Disordered" evidence="1">
    <location>
        <begin position="100"/>
        <end position="156"/>
    </location>
</feature>
<sequence>MAAAVRLPGQTNHKSVGLGITSSPTPKARPLQAIHNRSIPRDPRGYVSPGQDMSMNGQEHGQNVPTFGLAATSGAPNLKQAETCVLRLHHILRRLDRRNRRSSIPIRTSTPHKPKSTLPRTMVTPATPELVKRSPTPSNQFRLPPTPPPKDDMLSTNSVKSTIRHVPSTDSFHTSITRAFDEVDGTFPSDPNTGATTNRNLSPHRNASLSSIRPVSALSPNDSDYNYKYPEAKALPPTHMPKSWNAQHDRFICVADAKGEQLGDIAQALRVKFPEIGAPVSMGLVDKRLRMLDMRYEGYWKEGLGMAEEGESGCESGVGSVAASLGDAIEGKGKDKASEDRSGSRGSEGKRRSSGLPVPVGSKVMRKSLPPRASLSYDRKK</sequence>
<feature type="region of interest" description="Disordered" evidence="1">
    <location>
        <begin position="182"/>
        <end position="222"/>
    </location>
</feature>
<dbReference type="GeneID" id="54464398"/>
<dbReference type="OrthoDB" id="5383839at2759"/>
<organism evidence="2">
    <name type="scientific">Mytilinidion resinicola</name>
    <dbReference type="NCBI Taxonomy" id="574789"/>
    <lineage>
        <taxon>Eukaryota</taxon>
        <taxon>Fungi</taxon>
        <taxon>Dikarya</taxon>
        <taxon>Ascomycota</taxon>
        <taxon>Pezizomycotina</taxon>
        <taxon>Dothideomycetes</taxon>
        <taxon>Pleosporomycetidae</taxon>
        <taxon>Mytilinidiales</taxon>
        <taxon>Mytilinidiaceae</taxon>
        <taxon>Mytilinidion</taxon>
    </lineage>
</organism>
<dbReference type="EMBL" id="MU003698">
    <property type="protein sequence ID" value="KAF2811664.1"/>
    <property type="molecule type" value="Genomic_DNA"/>
</dbReference>
<dbReference type="Proteomes" id="UP000504636">
    <property type="component" value="Unplaced"/>
</dbReference>
<evidence type="ECO:0000313" key="2">
    <source>
        <dbReference type="EMBL" id="KAF2811664.1"/>
    </source>
</evidence>
<feature type="compositionally biased region" description="Polar residues" evidence="1">
    <location>
        <begin position="9"/>
        <end position="25"/>
    </location>
</feature>
<feature type="compositionally biased region" description="Basic and acidic residues" evidence="1">
    <location>
        <begin position="329"/>
        <end position="351"/>
    </location>
</feature>
<feature type="region of interest" description="Disordered" evidence="1">
    <location>
        <begin position="1"/>
        <end position="28"/>
    </location>
</feature>
<evidence type="ECO:0000313" key="3">
    <source>
        <dbReference type="Proteomes" id="UP000504636"/>
    </source>
</evidence>
<name>A0A6A6YUF5_9PEZI</name>